<keyword evidence="1" id="KW-0812">Transmembrane</keyword>
<protein>
    <submittedName>
        <fullName evidence="2">ABC-type antimicrobial peptide transport system permease subunit</fullName>
    </submittedName>
</protein>
<comment type="caution">
    <text evidence="2">The sequence shown here is derived from an EMBL/GenBank/DDBJ whole genome shotgun (WGS) entry which is preliminary data.</text>
</comment>
<feature type="transmembrane region" description="Helical" evidence="1">
    <location>
        <begin position="21"/>
        <end position="44"/>
    </location>
</feature>
<reference evidence="2 3" key="1">
    <citation type="submission" date="2023-07" db="EMBL/GenBank/DDBJ databases">
        <title>Sequencing the genomes of 1000 actinobacteria strains.</title>
        <authorList>
            <person name="Klenk H.-P."/>
        </authorList>
    </citation>
    <scope>NUCLEOTIDE SEQUENCE [LARGE SCALE GENOMIC DNA]</scope>
    <source>
        <strain evidence="2 3">DSM 20167</strain>
    </source>
</reference>
<evidence type="ECO:0000256" key="1">
    <source>
        <dbReference type="SAM" id="Phobius"/>
    </source>
</evidence>
<dbReference type="EMBL" id="JAVDYI010000001">
    <property type="protein sequence ID" value="MDR7359807.1"/>
    <property type="molecule type" value="Genomic_DNA"/>
</dbReference>
<evidence type="ECO:0000313" key="2">
    <source>
        <dbReference type="EMBL" id="MDR7359807.1"/>
    </source>
</evidence>
<evidence type="ECO:0000313" key="3">
    <source>
        <dbReference type="Proteomes" id="UP001183817"/>
    </source>
</evidence>
<accession>A0ABU2BMD4</accession>
<organism evidence="2 3">
    <name type="scientific">Paeniglutamicibacter sulfureus</name>
    <dbReference type="NCBI Taxonomy" id="43666"/>
    <lineage>
        <taxon>Bacteria</taxon>
        <taxon>Bacillati</taxon>
        <taxon>Actinomycetota</taxon>
        <taxon>Actinomycetes</taxon>
        <taxon>Micrococcales</taxon>
        <taxon>Micrococcaceae</taxon>
        <taxon>Paeniglutamicibacter</taxon>
    </lineage>
</organism>
<feature type="transmembrane region" description="Helical" evidence="1">
    <location>
        <begin position="50"/>
        <end position="71"/>
    </location>
</feature>
<proteinExistence type="predicted"/>
<name>A0ABU2BMD4_9MICC</name>
<keyword evidence="1" id="KW-0472">Membrane</keyword>
<sequence>MSQHTEQQHGSGEPAAQFPTGTLVFGLILLAIGIALLAGLLLNFQISAPLLFISLVGGAGLILIVAGILAARRTR</sequence>
<gene>
    <name evidence="2" type="ORF">J2S64_003498</name>
</gene>
<dbReference type="RefSeq" id="WP_264270814.1">
    <property type="nucleotide sequence ID" value="NZ_BAAAWO010000001.1"/>
</dbReference>
<keyword evidence="3" id="KW-1185">Reference proteome</keyword>
<keyword evidence="1" id="KW-1133">Transmembrane helix</keyword>
<dbReference type="Proteomes" id="UP001183817">
    <property type="component" value="Unassembled WGS sequence"/>
</dbReference>